<sequence>MESVILLVVLRRINNVTGITQSVLLPDTSIQRSSQPTSSLHVSSTLLEVPHRLPHNIWHGWATPLITNWF</sequence>
<protein>
    <submittedName>
        <fullName evidence="1">Uncharacterized protein</fullName>
    </submittedName>
</protein>
<proteinExistence type="predicted"/>
<accession>A0AAN9F3S7</accession>
<keyword evidence="2" id="KW-1185">Reference proteome</keyword>
<evidence type="ECO:0000313" key="2">
    <source>
        <dbReference type="Proteomes" id="UP001372338"/>
    </source>
</evidence>
<reference evidence="1 2" key="1">
    <citation type="submission" date="2024-01" db="EMBL/GenBank/DDBJ databases">
        <title>The genomes of 5 underutilized Papilionoideae crops provide insights into root nodulation and disease resistanc.</title>
        <authorList>
            <person name="Yuan L."/>
        </authorList>
    </citation>
    <scope>NUCLEOTIDE SEQUENCE [LARGE SCALE GENOMIC DNA]</scope>
    <source>
        <strain evidence="1">ZHUSHIDOU_FW_LH</strain>
        <tissue evidence="1">Leaf</tissue>
    </source>
</reference>
<gene>
    <name evidence="1" type="ORF">RIF29_22113</name>
</gene>
<dbReference type="Proteomes" id="UP001372338">
    <property type="component" value="Unassembled WGS sequence"/>
</dbReference>
<dbReference type="AlphaFoldDB" id="A0AAN9F3S7"/>
<comment type="caution">
    <text evidence="1">The sequence shown here is derived from an EMBL/GenBank/DDBJ whole genome shotgun (WGS) entry which is preliminary data.</text>
</comment>
<organism evidence="1 2">
    <name type="scientific">Crotalaria pallida</name>
    <name type="common">Smooth rattlebox</name>
    <name type="synonym">Crotalaria striata</name>
    <dbReference type="NCBI Taxonomy" id="3830"/>
    <lineage>
        <taxon>Eukaryota</taxon>
        <taxon>Viridiplantae</taxon>
        <taxon>Streptophyta</taxon>
        <taxon>Embryophyta</taxon>
        <taxon>Tracheophyta</taxon>
        <taxon>Spermatophyta</taxon>
        <taxon>Magnoliopsida</taxon>
        <taxon>eudicotyledons</taxon>
        <taxon>Gunneridae</taxon>
        <taxon>Pentapetalae</taxon>
        <taxon>rosids</taxon>
        <taxon>fabids</taxon>
        <taxon>Fabales</taxon>
        <taxon>Fabaceae</taxon>
        <taxon>Papilionoideae</taxon>
        <taxon>50 kb inversion clade</taxon>
        <taxon>genistoids sensu lato</taxon>
        <taxon>core genistoids</taxon>
        <taxon>Crotalarieae</taxon>
        <taxon>Crotalaria</taxon>
    </lineage>
</organism>
<name>A0AAN9F3S7_CROPI</name>
<dbReference type="EMBL" id="JAYWIO010000004">
    <property type="protein sequence ID" value="KAK7269387.1"/>
    <property type="molecule type" value="Genomic_DNA"/>
</dbReference>
<evidence type="ECO:0000313" key="1">
    <source>
        <dbReference type="EMBL" id="KAK7269387.1"/>
    </source>
</evidence>